<gene>
    <name evidence="2" type="ORF">UFOVP1075_18</name>
    <name evidence="3" type="ORF">UFOVP1312_10</name>
    <name evidence="4" type="ORF">UFOVP1426_48</name>
    <name evidence="5" type="ORF">UFOVP1522_39</name>
    <name evidence="1" type="ORF">UFOVP989_48</name>
</gene>
<dbReference type="EMBL" id="LR796938">
    <property type="protein sequence ID" value="CAB4176610.1"/>
    <property type="molecule type" value="Genomic_DNA"/>
</dbReference>
<protein>
    <submittedName>
        <fullName evidence="1">Uncharacterized protein</fullName>
    </submittedName>
</protein>
<accession>A0A6J5PXI5</accession>
<evidence type="ECO:0000313" key="4">
    <source>
        <dbReference type="EMBL" id="CAB4210859.1"/>
    </source>
</evidence>
<name>A0A6J5PXI5_9CAUD</name>
<dbReference type="EMBL" id="LR797011">
    <property type="protein sequence ID" value="CAB4181150.1"/>
    <property type="molecule type" value="Genomic_DNA"/>
</dbReference>
<dbReference type="EMBL" id="LR797370">
    <property type="protein sequence ID" value="CAB4210859.1"/>
    <property type="molecule type" value="Genomic_DNA"/>
</dbReference>
<evidence type="ECO:0000313" key="3">
    <source>
        <dbReference type="EMBL" id="CAB4198719.1"/>
    </source>
</evidence>
<evidence type="ECO:0000313" key="2">
    <source>
        <dbReference type="EMBL" id="CAB4181150.1"/>
    </source>
</evidence>
<organism evidence="1">
    <name type="scientific">uncultured Caudovirales phage</name>
    <dbReference type="NCBI Taxonomy" id="2100421"/>
    <lineage>
        <taxon>Viruses</taxon>
        <taxon>Duplodnaviria</taxon>
        <taxon>Heunggongvirae</taxon>
        <taxon>Uroviricota</taxon>
        <taxon>Caudoviricetes</taxon>
        <taxon>Peduoviridae</taxon>
        <taxon>Maltschvirus</taxon>
        <taxon>Maltschvirus maltsch</taxon>
    </lineage>
</organism>
<reference evidence="1" key="1">
    <citation type="submission" date="2020-05" db="EMBL/GenBank/DDBJ databases">
        <authorList>
            <person name="Chiriac C."/>
            <person name="Salcher M."/>
            <person name="Ghai R."/>
            <person name="Kavagutti S V."/>
        </authorList>
    </citation>
    <scope>NUCLEOTIDE SEQUENCE</scope>
</reference>
<dbReference type="EMBL" id="LR797263">
    <property type="protein sequence ID" value="CAB4198719.1"/>
    <property type="molecule type" value="Genomic_DNA"/>
</dbReference>
<evidence type="ECO:0000313" key="5">
    <source>
        <dbReference type="EMBL" id="CAB5227437.1"/>
    </source>
</evidence>
<proteinExistence type="predicted"/>
<sequence>MLSLRHLQRNLSKMFHLASADAISLNVYHLGRVFVMTIEPTNEHYTQKRRNKSILEAREKAKIAVPLRDCELCAGVKVGDICLNRRCPSNIVKNDTDTA</sequence>
<evidence type="ECO:0000313" key="1">
    <source>
        <dbReference type="EMBL" id="CAB4176610.1"/>
    </source>
</evidence>
<dbReference type="EMBL" id="LR798372">
    <property type="protein sequence ID" value="CAB5227437.1"/>
    <property type="molecule type" value="Genomic_DNA"/>
</dbReference>